<dbReference type="PIRSF" id="PIRSF036945">
    <property type="entry name" value="Spt5"/>
    <property type="match status" value="1"/>
</dbReference>
<dbReference type="InterPro" id="IPR041975">
    <property type="entry name" value="KOW_Spt5_2"/>
</dbReference>
<dbReference type="Pfam" id="PF23037">
    <property type="entry name" value="KOWx_SPT5"/>
    <property type="match status" value="1"/>
</dbReference>
<dbReference type="InterPro" id="IPR041978">
    <property type="entry name" value="KOW_Spt5_5"/>
</dbReference>
<dbReference type="InterPro" id="IPR039385">
    <property type="entry name" value="NGN_Euk"/>
</dbReference>
<feature type="domain" description="KOW" evidence="7">
    <location>
        <begin position="672"/>
        <end position="699"/>
    </location>
</feature>
<dbReference type="InterPro" id="IPR017071">
    <property type="entry name" value="TF_Spt5_eukaryote"/>
</dbReference>
<sequence>MSDAEGDDDFHDESDPEPAPKKSRNDKGGDPYDVKRLFDLEAEVSDEEENDSVEEFDDDGFIDEDNGIVEDGGVVDTGFGHMALNNRKRAEDAAEEMALSRAIEQRHQNYATDEVDEETLAGTSVAQQVNQPRATDPKLWIIKCKPGSEKQIATSILQKHLSRAEGLGIYSVVTLDHVKGYVYVEADREPPVRDAIEYIDGVLFGTKPTHVPINDMVNVMTVPKKKVNLKKGSWVRMKRGKLYKGDVAQVFYFDETTQIATVKLIPRLDVDAWLKDKEEEREREREREKKGEEEKTKKRPRKKKEGPRPPQRFFNVEEIEKLDDGKGREALTSSRDPHTADPVTVFDGQSFLDGFLIKKVSIRNLQLDIVPEFEELRKFELPNTHAEDEDAVPNERQVLIDTSRMGAKAKRIPTYQVGDVVVVTEGDLKSLTGTVQAVVNDIVHVLPNHKELNDVLPIPRYQLQKYFRVGDHVKVLYGNHENETGMIVRTSDNVAVLIADISQKELQVLVSDLRECSEVSTGLKFGEYELYDLVQIDANNVGVLIKIEKDTAQVLDQNEQVKIVKAQGIKRKIDSKRAVGRDADGNGVGTGDTVTIISGQHEKEKGLVKHIHRASLFVWIKNKIQNGGIIATKTKMCRLDGMSKSRQQSINGNSQPYQRYARPQRQRRRKSDALMHRNVQITTGPWKGYVGMVKDVNEKNYTVELQTNARRLIIPKQNVIVRDDKDKYSLRDEAYMDGSRTPMHGGETPMRGGETPMRGGETPLRMATPMRPMTPSHDPFNPHMPTTPSSNMDDYGLMDEEPQPSTPNNFYPPVRTPGTPGSSFAQYQREEVHPHTPHTPGDFPRVPQTPAGADLFPAHTPHTPGGDMGFPQTPLTDYHTPNTPAVAATPATPAANIPATPSTPGGGFYFKAN</sequence>
<dbReference type="Pfam" id="PF23291">
    <property type="entry name" value="KOW4_SPT5"/>
    <property type="match status" value="1"/>
</dbReference>
<feature type="domain" description="KOW" evidence="7">
    <location>
        <begin position="587"/>
        <end position="614"/>
    </location>
</feature>
<evidence type="ECO:0000259" key="7">
    <source>
        <dbReference type="SMART" id="SM00739"/>
    </source>
</evidence>
<feature type="region of interest" description="Disordered" evidence="5">
    <location>
        <begin position="277"/>
        <end position="319"/>
    </location>
</feature>
<dbReference type="InterPro" id="IPR006645">
    <property type="entry name" value="NGN-like_dom"/>
</dbReference>
<evidence type="ECO:0000256" key="2">
    <source>
        <dbReference type="ARBA" id="ARBA00006956"/>
    </source>
</evidence>
<evidence type="ECO:0008006" key="9">
    <source>
        <dbReference type="Google" id="ProtNLM"/>
    </source>
</evidence>
<feature type="compositionally biased region" description="Low complexity" evidence="5">
    <location>
        <begin position="880"/>
        <end position="903"/>
    </location>
</feature>
<dbReference type="InterPro" id="IPR008991">
    <property type="entry name" value="Translation_prot_SH3-like_sf"/>
</dbReference>
<dbReference type="InterPro" id="IPR005824">
    <property type="entry name" value="KOW"/>
</dbReference>
<dbReference type="InterPro" id="IPR039659">
    <property type="entry name" value="SPT5"/>
</dbReference>
<evidence type="ECO:0000259" key="6">
    <source>
        <dbReference type="SMART" id="SM00738"/>
    </source>
</evidence>
<dbReference type="AlphaFoldDB" id="A0A6B2KXD3"/>
<feature type="region of interest" description="Disordered" evidence="5">
    <location>
        <begin position="736"/>
        <end position="793"/>
    </location>
</feature>
<dbReference type="GO" id="GO:0032784">
    <property type="term" value="P:regulation of DNA-templated transcription elongation"/>
    <property type="evidence" value="ECO:0007669"/>
    <property type="project" value="InterPro"/>
</dbReference>
<dbReference type="SUPFAM" id="SSF50104">
    <property type="entry name" value="Translation proteins SH3-like domain"/>
    <property type="match status" value="1"/>
</dbReference>
<evidence type="ECO:0000313" key="8">
    <source>
        <dbReference type="EMBL" id="NDV29399.1"/>
    </source>
</evidence>
<name>A0A6B2KXD3_9EUKA</name>
<evidence type="ECO:0000256" key="5">
    <source>
        <dbReference type="SAM" id="MobiDB-lite"/>
    </source>
</evidence>
<dbReference type="Gene3D" id="3.30.70.940">
    <property type="entry name" value="NusG, N-terminal domain"/>
    <property type="match status" value="1"/>
</dbReference>
<dbReference type="Gene3D" id="2.30.30.30">
    <property type="match status" value="3"/>
</dbReference>
<feature type="domain" description="KOW" evidence="7">
    <location>
        <begin position="228"/>
        <end position="256"/>
    </location>
</feature>
<dbReference type="CDD" id="cd09888">
    <property type="entry name" value="NGN_Euk"/>
    <property type="match status" value="1"/>
</dbReference>
<dbReference type="GO" id="GO:0032044">
    <property type="term" value="C:DSIF complex"/>
    <property type="evidence" value="ECO:0007669"/>
    <property type="project" value="TreeGrafter"/>
</dbReference>
<evidence type="ECO:0000256" key="1">
    <source>
        <dbReference type="ARBA" id="ARBA00004123"/>
    </source>
</evidence>
<dbReference type="Pfam" id="PF23284">
    <property type="entry name" value="KOW2_Spt5"/>
    <property type="match status" value="1"/>
</dbReference>
<feature type="compositionally biased region" description="Basic and acidic residues" evidence="5">
    <location>
        <begin position="277"/>
        <end position="296"/>
    </location>
</feature>
<feature type="region of interest" description="Disordered" evidence="5">
    <location>
        <begin position="830"/>
        <end position="913"/>
    </location>
</feature>
<dbReference type="SMART" id="SM00738">
    <property type="entry name" value="NGN"/>
    <property type="match status" value="1"/>
</dbReference>
<dbReference type="Pfam" id="PF03439">
    <property type="entry name" value="Spt5-NGN"/>
    <property type="match status" value="1"/>
</dbReference>
<dbReference type="InterPro" id="IPR036735">
    <property type="entry name" value="NGN_dom_sf"/>
</dbReference>
<dbReference type="Pfam" id="PF11942">
    <property type="entry name" value="Spt5_N"/>
    <property type="match status" value="1"/>
</dbReference>
<comment type="similarity">
    <text evidence="2">Belongs to the SPT5 family.</text>
</comment>
<dbReference type="GO" id="GO:0003729">
    <property type="term" value="F:mRNA binding"/>
    <property type="evidence" value="ECO:0007669"/>
    <property type="project" value="TreeGrafter"/>
</dbReference>
<dbReference type="InterPro" id="IPR041976">
    <property type="entry name" value="KOW_Spt5_3"/>
</dbReference>
<dbReference type="InterPro" id="IPR014722">
    <property type="entry name" value="Rib_uL2_dom2"/>
</dbReference>
<protein>
    <recommendedName>
        <fullName evidence="9">Transcription elongation factor SPT5</fullName>
    </recommendedName>
</protein>
<feature type="domain" description="KOW" evidence="7">
    <location>
        <begin position="466"/>
        <end position="493"/>
    </location>
</feature>
<feature type="compositionally biased region" description="Acidic residues" evidence="5">
    <location>
        <begin position="40"/>
        <end position="65"/>
    </location>
</feature>
<reference evidence="8" key="1">
    <citation type="journal article" date="2020" name="J. Eukaryot. Microbiol.">
        <title>De novo Sequencing, Assembly and Annotation of the Transcriptome for the Free-Living Testate Amoeba Arcella intermedia.</title>
        <authorList>
            <person name="Ribeiro G.M."/>
            <person name="Porfirio-Sousa A.L."/>
            <person name="Maurer-Alcala X.X."/>
            <person name="Katz L.A."/>
            <person name="Lahr D.J.G."/>
        </authorList>
    </citation>
    <scope>NUCLEOTIDE SEQUENCE</scope>
</reference>
<feature type="domain" description="NusG-like N-terminal" evidence="6">
    <location>
        <begin position="136"/>
        <end position="223"/>
    </location>
</feature>
<dbReference type="GO" id="GO:0006357">
    <property type="term" value="P:regulation of transcription by RNA polymerase II"/>
    <property type="evidence" value="ECO:0007669"/>
    <property type="project" value="InterPro"/>
</dbReference>
<dbReference type="SMART" id="SM00739">
    <property type="entry name" value="KOW"/>
    <property type="match status" value="5"/>
</dbReference>
<keyword evidence="4" id="KW-0539">Nucleus</keyword>
<feature type="compositionally biased region" description="Basic and acidic residues" evidence="5">
    <location>
        <begin position="18"/>
        <end position="39"/>
    </location>
</feature>
<dbReference type="PANTHER" id="PTHR11125">
    <property type="entry name" value="SUPPRESSOR OF TY 5"/>
    <property type="match status" value="1"/>
</dbReference>
<dbReference type="InterPro" id="IPR005100">
    <property type="entry name" value="NGN-domain"/>
</dbReference>
<comment type="subcellular location">
    <subcellularLocation>
        <location evidence="1">Nucleus</location>
    </subcellularLocation>
</comment>
<feature type="compositionally biased region" description="Basic and acidic residues" evidence="5">
    <location>
        <begin position="324"/>
        <end position="339"/>
    </location>
</feature>
<dbReference type="InterPro" id="IPR041973">
    <property type="entry name" value="KOW_Spt5_1"/>
</dbReference>
<dbReference type="CDD" id="cd06081">
    <property type="entry name" value="KOW_Spt5_1"/>
    <property type="match status" value="1"/>
</dbReference>
<accession>A0A6B2KXD3</accession>
<organism evidence="8">
    <name type="scientific">Arcella intermedia</name>
    <dbReference type="NCBI Taxonomy" id="1963864"/>
    <lineage>
        <taxon>Eukaryota</taxon>
        <taxon>Amoebozoa</taxon>
        <taxon>Tubulinea</taxon>
        <taxon>Elardia</taxon>
        <taxon>Arcellinida</taxon>
        <taxon>Sphaerothecina</taxon>
        <taxon>Arcellidae</taxon>
        <taxon>Arcella</taxon>
    </lineage>
</organism>
<dbReference type="PANTHER" id="PTHR11125:SF7">
    <property type="entry name" value="TRANSCRIPTION ELONGATION FACTOR SPT5"/>
    <property type="match status" value="1"/>
</dbReference>
<dbReference type="InterPro" id="IPR057936">
    <property type="entry name" value="KOWx_Spt5"/>
</dbReference>
<dbReference type="GO" id="GO:0006368">
    <property type="term" value="P:transcription elongation by RNA polymerase II"/>
    <property type="evidence" value="ECO:0007669"/>
    <property type="project" value="TreeGrafter"/>
</dbReference>
<dbReference type="InterPro" id="IPR041977">
    <property type="entry name" value="KOW_Spt5_4"/>
</dbReference>
<feature type="domain" description="KOW" evidence="7">
    <location>
        <begin position="414"/>
        <end position="441"/>
    </location>
</feature>
<feature type="compositionally biased region" description="Acidic residues" evidence="5">
    <location>
        <begin position="1"/>
        <end position="16"/>
    </location>
</feature>
<dbReference type="CDD" id="cd06083">
    <property type="entry name" value="KOW_Spt5_3"/>
    <property type="match status" value="1"/>
</dbReference>
<dbReference type="Pfam" id="PF23042">
    <property type="entry name" value="KOW1_SPT5"/>
    <property type="match status" value="1"/>
</dbReference>
<feature type="region of interest" description="Disordered" evidence="5">
    <location>
        <begin position="1"/>
        <end position="65"/>
    </location>
</feature>
<feature type="region of interest" description="Disordered" evidence="5">
    <location>
        <begin position="324"/>
        <end position="343"/>
    </location>
</feature>
<feature type="region of interest" description="Disordered" evidence="5">
    <location>
        <begin position="643"/>
        <end position="672"/>
    </location>
</feature>
<evidence type="ECO:0000256" key="3">
    <source>
        <dbReference type="ARBA" id="ARBA00023163"/>
    </source>
</evidence>
<proteinExistence type="inferred from homology"/>
<feature type="compositionally biased region" description="Polar residues" evidence="5">
    <location>
        <begin position="644"/>
        <end position="654"/>
    </location>
</feature>
<feature type="compositionally biased region" description="Gly residues" evidence="5">
    <location>
        <begin position="904"/>
        <end position="913"/>
    </location>
</feature>
<keyword evidence="3" id="KW-0804">Transcription</keyword>
<evidence type="ECO:0000256" key="4">
    <source>
        <dbReference type="ARBA" id="ARBA00023242"/>
    </source>
</evidence>
<dbReference type="InterPro" id="IPR022581">
    <property type="entry name" value="Spt5_N"/>
</dbReference>
<dbReference type="CDD" id="cd06084">
    <property type="entry name" value="KOW_Spt5_4"/>
    <property type="match status" value="1"/>
</dbReference>
<dbReference type="CDD" id="cd06082">
    <property type="entry name" value="KOW_Spt5_2"/>
    <property type="match status" value="1"/>
</dbReference>
<dbReference type="EMBL" id="GIBP01000430">
    <property type="protein sequence ID" value="NDV29399.1"/>
    <property type="molecule type" value="Transcribed_RNA"/>
</dbReference>
<dbReference type="Pfam" id="PF23290">
    <property type="entry name" value="KOW5_SPT5"/>
    <property type="match status" value="1"/>
</dbReference>